<evidence type="ECO:0000313" key="2">
    <source>
        <dbReference type="Proteomes" id="UP000694660"/>
    </source>
</evidence>
<dbReference type="SUPFAM" id="SSF54637">
    <property type="entry name" value="Thioesterase/thiol ester dehydrase-isomerase"/>
    <property type="match status" value="1"/>
</dbReference>
<dbReference type="RefSeq" id="WP_214361580.1">
    <property type="nucleotide sequence ID" value="NZ_JAEKFT010000011.1"/>
</dbReference>
<proteinExistence type="predicted"/>
<keyword evidence="2" id="KW-1185">Reference proteome</keyword>
<accession>A0A944H8X0</accession>
<organism evidence="1 2">
    <name type="scientific">Denitromonas iodatirespirans</name>
    <dbReference type="NCBI Taxonomy" id="2795389"/>
    <lineage>
        <taxon>Bacteria</taxon>
        <taxon>Pseudomonadati</taxon>
        <taxon>Pseudomonadota</taxon>
        <taxon>Betaproteobacteria</taxon>
        <taxon>Rhodocyclales</taxon>
        <taxon>Zoogloeaceae</taxon>
        <taxon>Denitromonas</taxon>
    </lineage>
</organism>
<dbReference type="Pfam" id="PF14539">
    <property type="entry name" value="DUF4442"/>
    <property type="match status" value="1"/>
</dbReference>
<dbReference type="Gene3D" id="3.10.129.10">
    <property type="entry name" value="Hotdog Thioesterase"/>
    <property type="match status" value="1"/>
</dbReference>
<dbReference type="EMBL" id="JAEKFT010000011">
    <property type="protein sequence ID" value="MBT0961825.1"/>
    <property type="molecule type" value="Genomic_DNA"/>
</dbReference>
<gene>
    <name evidence="1" type="ORF">I8J34_11645</name>
</gene>
<sequence>MRTTASSPPRQGFLRNIRVGPRLFKWGINLWPPFLGAGIRVQHIAPDFSEIVVALKMGLFNRNYVGTHFGGSLFSMTDPFYMLMLMHRLGRGYVVWDRAAKIDFLHPAKGTVTVRFVLDDARLAAVREATADGEKHLPVFTVEVVDADGEVCARVEKTVYVRKAAPRPEVA</sequence>
<protein>
    <submittedName>
        <fullName evidence="1">DUF4442 domain-containing protein</fullName>
    </submittedName>
</protein>
<dbReference type="Proteomes" id="UP000694660">
    <property type="component" value="Unassembled WGS sequence"/>
</dbReference>
<dbReference type="InterPro" id="IPR029069">
    <property type="entry name" value="HotDog_dom_sf"/>
</dbReference>
<evidence type="ECO:0000313" key="1">
    <source>
        <dbReference type="EMBL" id="MBT0961825.1"/>
    </source>
</evidence>
<name>A0A944H8X0_DENI1</name>
<dbReference type="AlphaFoldDB" id="A0A944H8X0"/>
<reference evidence="2" key="1">
    <citation type="journal article" date="2022" name="ISME J.">
        <title>Genetic and phylogenetic analysis of dissimilatory iodate-reducing bacteria identifies potential niches across the world's oceans.</title>
        <authorList>
            <person name="Reyes-Umana V."/>
            <person name="Henning Z."/>
            <person name="Lee K."/>
            <person name="Barnum T.P."/>
            <person name="Coates J.D."/>
        </authorList>
    </citation>
    <scope>NUCLEOTIDE SEQUENCE [LARGE SCALE GENOMIC DNA]</scope>
    <source>
        <strain evidence="2">IR12</strain>
    </source>
</reference>
<comment type="caution">
    <text evidence="1">The sequence shown here is derived from an EMBL/GenBank/DDBJ whole genome shotgun (WGS) entry which is preliminary data.</text>
</comment>
<dbReference type="InterPro" id="IPR027961">
    <property type="entry name" value="DUF4442"/>
</dbReference>